<feature type="compositionally biased region" description="Low complexity" evidence="1">
    <location>
        <begin position="109"/>
        <end position="119"/>
    </location>
</feature>
<dbReference type="AlphaFoldDB" id="A0A8H5FRM9"/>
<dbReference type="EMBL" id="JAACJM010000101">
    <property type="protein sequence ID" value="KAF5346601.1"/>
    <property type="molecule type" value="Genomic_DNA"/>
</dbReference>
<feature type="region of interest" description="Disordered" evidence="1">
    <location>
        <begin position="102"/>
        <end position="146"/>
    </location>
</feature>
<dbReference type="InterPro" id="IPR007021">
    <property type="entry name" value="DUF659"/>
</dbReference>
<evidence type="ECO:0000313" key="5">
    <source>
        <dbReference type="Proteomes" id="UP000559256"/>
    </source>
</evidence>
<organism evidence="4 5">
    <name type="scientific">Tetrapyrgos nigripes</name>
    <dbReference type="NCBI Taxonomy" id="182062"/>
    <lineage>
        <taxon>Eukaryota</taxon>
        <taxon>Fungi</taxon>
        <taxon>Dikarya</taxon>
        <taxon>Basidiomycota</taxon>
        <taxon>Agaricomycotina</taxon>
        <taxon>Agaricomycetes</taxon>
        <taxon>Agaricomycetidae</taxon>
        <taxon>Agaricales</taxon>
        <taxon>Marasmiineae</taxon>
        <taxon>Marasmiaceae</taxon>
        <taxon>Tetrapyrgos</taxon>
    </lineage>
</organism>
<evidence type="ECO:0000313" key="4">
    <source>
        <dbReference type="EMBL" id="KAF5346601.1"/>
    </source>
</evidence>
<evidence type="ECO:0000256" key="1">
    <source>
        <dbReference type="SAM" id="MobiDB-lite"/>
    </source>
</evidence>
<evidence type="ECO:0008006" key="6">
    <source>
        <dbReference type="Google" id="ProtNLM"/>
    </source>
</evidence>
<keyword evidence="5" id="KW-1185">Reference proteome</keyword>
<dbReference type="InterPro" id="IPR012337">
    <property type="entry name" value="RNaseH-like_sf"/>
</dbReference>
<sequence length="863" mass="98116">MATAKNPLWAYFHEGPLQNSVHHIAWCKGCVSHHEEEHAAALEEEIRHDDEATKLEKRKAAFDTACTSAGSIRGEKKCFITHILGSKRNDPCPYSSAEAIAEAEKQKMPSKNSSSNKPTTKLKRQLSELSNASSSTSTELDPTPRKKLKQAELKLYTPRDMPLSKFEVEAIQRQALRAAVSTTSKDSLFEDVEMLKLIGMLRKEAVNIMPTARVLGGRLLDKEAKRVKIKLGDILKSRVLGLSTDQWKDLKKNSIAAICVNVDRKSYSLELQDVTSLPKDGDAQCEQFEKMIEKTEKDYKCAVIYLVTDADGGSKKGRAVLAKKRPDLILPSCWAHQFQLILGDYFKVYELARMVSEEATFLLGWINNHGKVRKIFDGAQANISTDRNLGQIIILVYLVANLTRWTTHYVAFVRLYDLKDALQLAVLQSRAAIIAAQVGAAKYSEKQRLEDEAIKACNLIQDAHGTRDYSFWNALEMVIGDIEPICYGTNINQKDSTRADQVLLSIAGIYLHFSGHPEFELRTEMVNRIEKRWKDCDQPLFLAALILNPWEGLSRFGPRANLDHFKANNIIRWLYRRMSSRPDNTDTADERKLKEKKVSTAFFQFLASTSPFESKPEDRQEFREAMGDDPIFWWNTYLQSDEVKDLAQFAINIFTIIVNQAGCERTFSRAKFTQSPRRNRLGLLKIEKQTKVSSDIRYENQKAGLLKPRTSRKNHRESSVAKLLAVPRYSDLLEDLHDEDETERGRALVNSVESWRIEMAKWITEAREAEWQENIDEWNLDIDSDHLTSLPRLQAVLESMPRCTKPASMKLESLFGGLPHPARLPRTVINEEAALMEALADAEEDERLDDGAIEIDTDEEYIG</sequence>
<name>A0A8H5FRM9_9AGAR</name>
<protein>
    <recommendedName>
        <fullName evidence="6">DUF659 domain-containing protein</fullName>
    </recommendedName>
</protein>
<dbReference type="SUPFAM" id="SSF53098">
    <property type="entry name" value="Ribonuclease H-like"/>
    <property type="match status" value="1"/>
</dbReference>
<evidence type="ECO:0000259" key="2">
    <source>
        <dbReference type="Pfam" id="PF04937"/>
    </source>
</evidence>
<reference evidence="4 5" key="1">
    <citation type="journal article" date="2020" name="ISME J.">
        <title>Uncovering the hidden diversity of litter-decomposition mechanisms in mushroom-forming fungi.</title>
        <authorList>
            <person name="Floudas D."/>
            <person name="Bentzer J."/>
            <person name="Ahren D."/>
            <person name="Johansson T."/>
            <person name="Persson P."/>
            <person name="Tunlid A."/>
        </authorList>
    </citation>
    <scope>NUCLEOTIDE SEQUENCE [LARGE SCALE GENOMIC DNA]</scope>
    <source>
        <strain evidence="4 5">CBS 291.85</strain>
    </source>
</reference>
<comment type="caution">
    <text evidence="4">The sequence shown here is derived from an EMBL/GenBank/DDBJ whole genome shotgun (WGS) entry which is preliminary data.</text>
</comment>
<dbReference type="Pfam" id="PF05699">
    <property type="entry name" value="Dimer_Tnp_hAT"/>
    <property type="match status" value="1"/>
</dbReference>
<accession>A0A8H5FRM9</accession>
<dbReference type="GO" id="GO:0046983">
    <property type="term" value="F:protein dimerization activity"/>
    <property type="evidence" value="ECO:0007669"/>
    <property type="project" value="InterPro"/>
</dbReference>
<gene>
    <name evidence="4" type="ORF">D9758_013487</name>
</gene>
<dbReference type="Proteomes" id="UP000559256">
    <property type="component" value="Unassembled WGS sequence"/>
</dbReference>
<proteinExistence type="predicted"/>
<dbReference type="OrthoDB" id="2423954at2759"/>
<feature type="compositionally biased region" description="Low complexity" evidence="1">
    <location>
        <begin position="127"/>
        <end position="140"/>
    </location>
</feature>
<evidence type="ECO:0000259" key="3">
    <source>
        <dbReference type="Pfam" id="PF05699"/>
    </source>
</evidence>
<dbReference type="Pfam" id="PF04937">
    <property type="entry name" value="DUF659"/>
    <property type="match status" value="1"/>
</dbReference>
<feature type="domain" description="HAT C-terminal dimerisation" evidence="3">
    <location>
        <begin position="629"/>
        <end position="689"/>
    </location>
</feature>
<feature type="domain" description="DUF659" evidence="2">
    <location>
        <begin position="210"/>
        <end position="355"/>
    </location>
</feature>
<dbReference type="InterPro" id="IPR008906">
    <property type="entry name" value="HATC_C_dom"/>
</dbReference>